<dbReference type="AlphaFoldDB" id="A0A6G0YQU8"/>
<evidence type="ECO:0000256" key="3">
    <source>
        <dbReference type="ARBA" id="ARBA00023274"/>
    </source>
</evidence>
<reference evidence="5 6" key="1">
    <citation type="submission" date="2019-08" db="EMBL/GenBank/DDBJ databases">
        <title>Whole genome of Aphis craccivora.</title>
        <authorList>
            <person name="Voronova N.V."/>
            <person name="Shulinski R.S."/>
            <person name="Bandarenka Y.V."/>
            <person name="Zhorov D.G."/>
            <person name="Warner D."/>
        </authorList>
    </citation>
    <scope>NUCLEOTIDE SEQUENCE [LARGE SCALE GENOMIC DNA]</scope>
    <source>
        <strain evidence="5">180601</strain>
        <tissue evidence="5">Whole Body</tissue>
    </source>
</reference>
<evidence type="ECO:0000256" key="2">
    <source>
        <dbReference type="ARBA" id="ARBA00022980"/>
    </source>
</evidence>
<dbReference type="PANTHER" id="PTHR36427">
    <property type="entry name" value="54S RIBOSOMAL PROTEIN L1, MITOCHONDRIAL"/>
    <property type="match status" value="1"/>
</dbReference>
<evidence type="ECO:0000256" key="1">
    <source>
        <dbReference type="ARBA" id="ARBA00010531"/>
    </source>
</evidence>
<dbReference type="EMBL" id="VUJU01002845">
    <property type="protein sequence ID" value="KAF0759917.1"/>
    <property type="molecule type" value="Genomic_DNA"/>
</dbReference>
<dbReference type="GO" id="GO:0005840">
    <property type="term" value="C:ribosome"/>
    <property type="evidence" value="ECO:0007669"/>
    <property type="project" value="UniProtKB-KW"/>
</dbReference>
<dbReference type="InterPro" id="IPR016095">
    <property type="entry name" value="Ribosomal_uL1_3-a/b-sand"/>
</dbReference>
<organism evidence="5 6">
    <name type="scientific">Aphis craccivora</name>
    <name type="common">Cowpea aphid</name>
    <dbReference type="NCBI Taxonomy" id="307492"/>
    <lineage>
        <taxon>Eukaryota</taxon>
        <taxon>Metazoa</taxon>
        <taxon>Ecdysozoa</taxon>
        <taxon>Arthropoda</taxon>
        <taxon>Hexapoda</taxon>
        <taxon>Insecta</taxon>
        <taxon>Pterygota</taxon>
        <taxon>Neoptera</taxon>
        <taxon>Paraneoptera</taxon>
        <taxon>Hemiptera</taxon>
        <taxon>Sternorrhyncha</taxon>
        <taxon>Aphidomorpha</taxon>
        <taxon>Aphidoidea</taxon>
        <taxon>Aphididae</taxon>
        <taxon>Aphidini</taxon>
        <taxon>Aphis</taxon>
        <taxon>Aphis</taxon>
    </lineage>
</organism>
<evidence type="ECO:0000313" key="5">
    <source>
        <dbReference type="EMBL" id="KAF0759917.1"/>
    </source>
</evidence>
<evidence type="ECO:0000256" key="4">
    <source>
        <dbReference type="SAM" id="MobiDB-lite"/>
    </source>
</evidence>
<sequence>MFNFSNLFRSLPTVSSILPVRYRARKCTRERKAKINKKNRAANLAKARKYIPLLKKKQLDKSSRTIETFPWRTSNDDVYLGLFNQMRRYNLLEAILAHRELHHPTMINMPNAPLNVRLEIDLTTDKKNKFVDKYHKIIELPHPYDHGEDRTIIAFCQSAEMMEEARNAGAMLVGGKDVIKSIESLPNKLRRRWRRFFVSVAQTSRWQCGTKVTQFAMMRAVISPNPAQCKKFSRGLIMLPDFQYVLAHPDILTELPAIRGLLRKRYPSLQHGSLTLDLVAMIKHYIKGIKYNMQVDPYDESLGIVEMKIGQLTDEPEHLIENFETLFKDIMTKAPKRAEQTQFIIRCLAQTPASKEKFNINLSPFISTEEDSESDSDSDDEDEIKKKQRI</sequence>
<gene>
    <name evidence="5" type="ORF">FWK35_00022111</name>
</gene>
<dbReference type="GO" id="GO:1990904">
    <property type="term" value="C:ribonucleoprotein complex"/>
    <property type="evidence" value="ECO:0007669"/>
    <property type="project" value="UniProtKB-KW"/>
</dbReference>
<dbReference type="SUPFAM" id="SSF56808">
    <property type="entry name" value="Ribosomal protein L1"/>
    <property type="match status" value="2"/>
</dbReference>
<accession>A0A6G0YQU8</accession>
<dbReference type="Gene3D" id="3.40.50.790">
    <property type="match status" value="1"/>
</dbReference>
<dbReference type="OrthoDB" id="1747252at2759"/>
<protein>
    <submittedName>
        <fullName evidence="5">50S ribosomal protein L1, chloroplastic</fullName>
    </submittedName>
</protein>
<dbReference type="InterPro" id="IPR023674">
    <property type="entry name" value="Ribosomal_uL1-like"/>
</dbReference>
<feature type="region of interest" description="Disordered" evidence="4">
    <location>
        <begin position="364"/>
        <end position="390"/>
    </location>
</feature>
<name>A0A6G0YQU8_APHCR</name>
<dbReference type="PANTHER" id="PTHR36427:SF3">
    <property type="entry name" value="LARGE RIBOSOMAL SUBUNIT PROTEIN UL1M"/>
    <property type="match status" value="1"/>
</dbReference>
<dbReference type="Proteomes" id="UP000478052">
    <property type="component" value="Unassembled WGS sequence"/>
</dbReference>
<feature type="compositionally biased region" description="Acidic residues" evidence="4">
    <location>
        <begin position="368"/>
        <end position="382"/>
    </location>
</feature>
<proteinExistence type="inferred from homology"/>
<keyword evidence="3" id="KW-0687">Ribonucleoprotein</keyword>
<comment type="similarity">
    <text evidence="1">Belongs to the universal ribosomal protein uL1 family.</text>
</comment>
<keyword evidence="2 5" id="KW-0689">Ribosomal protein</keyword>
<keyword evidence="6" id="KW-1185">Reference proteome</keyword>
<evidence type="ECO:0000313" key="6">
    <source>
        <dbReference type="Proteomes" id="UP000478052"/>
    </source>
</evidence>
<comment type="caution">
    <text evidence="5">The sequence shown here is derived from an EMBL/GenBank/DDBJ whole genome shotgun (WGS) entry which is preliminary data.</text>
</comment>